<dbReference type="Proteomes" id="UP001062846">
    <property type="component" value="Chromosome 9"/>
</dbReference>
<proteinExistence type="predicted"/>
<reference evidence="1" key="1">
    <citation type="submission" date="2022-02" db="EMBL/GenBank/DDBJ databases">
        <title>Plant Genome Project.</title>
        <authorList>
            <person name="Zhang R.-G."/>
        </authorList>
    </citation>
    <scope>NUCLEOTIDE SEQUENCE</scope>
    <source>
        <strain evidence="1">AT1</strain>
    </source>
</reference>
<dbReference type="EMBL" id="CM046396">
    <property type="protein sequence ID" value="KAI8540420.1"/>
    <property type="molecule type" value="Genomic_DNA"/>
</dbReference>
<evidence type="ECO:0000313" key="1">
    <source>
        <dbReference type="EMBL" id="KAI8540420.1"/>
    </source>
</evidence>
<protein>
    <submittedName>
        <fullName evidence="1">Uncharacterized protein</fullName>
    </submittedName>
</protein>
<organism evidence="1 2">
    <name type="scientific">Rhododendron molle</name>
    <name type="common">Chinese azalea</name>
    <name type="synonym">Azalea mollis</name>
    <dbReference type="NCBI Taxonomy" id="49168"/>
    <lineage>
        <taxon>Eukaryota</taxon>
        <taxon>Viridiplantae</taxon>
        <taxon>Streptophyta</taxon>
        <taxon>Embryophyta</taxon>
        <taxon>Tracheophyta</taxon>
        <taxon>Spermatophyta</taxon>
        <taxon>Magnoliopsida</taxon>
        <taxon>eudicotyledons</taxon>
        <taxon>Gunneridae</taxon>
        <taxon>Pentapetalae</taxon>
        <taxon>asterids</taxon>
        <taxon>Ericales</taxon>
        <taxon>Ericaceae</taxon>
        <taxon>Ericoideae</taxon>
        <taxon>Rhodoreae</taxon>
        <taxon>Rhododendron</taxon>
    </lineage>
</organism>
<comment type="caution">
    <text evidence="1">The sequence shown here is derived from an EMBL/GenBank/DDBJ whole genome shotgun (WGS) entry which is preliminary data.</text>
</comment>
<sequence>MEDKELRRQKHKKWLLYGIAFVIFQSAIIALFTLTVMKVRNPKFRVRSASFENFDVQTASNASFNLRTNVALGIKNTNFGPYKYDNSTISFYYGDTEVGSAVITKSKAQFRRTKKFSVAVDLASTNLAANSQLATDIGNGIVPLSSRSTLTGKVELMLIFKKKKSVNMNCTMEINTRTQSLQNIMCK</sequence>
<evidence type="ECO:0000313" key="2">
    <source>
        <dbReference type="Proteomes" id="UP001062846"/>
    </source>
</evidence>
<accession>A0ACC0MHT3</accession>
<keyword evidence="2" id="KW-1185">Reference proteome</keyword>
<name>A0ACC0MHT3_RHOML</name>
<gene>
    <name evidence="1" type="ORF">RHMOL_Rhmol09G0262600</name>
</gene>